<keyword evidence="3" id="KW-0963">Cytoplasm</keyword>
<reference evidence="7" key="2">
    <citation type="journal article" date="2023" name="Infect Dis Poverty">
        <title>Chromosome-scale genome of the human blood fluke Schistosoma mekongi and its implications for public health.</title>
        <authorList>
            <person name="Zhou M."/>
            <person name="Xu L."/>
            <person name="Xu D."/>
            <person name="Chen W."/>
            <person name="Khan J."/>
            <person name="Hu Y."/>
            <person name="Huang H."/>
            <person name="Wei H."/>
            <person name="Zhang Y."/>
            <person name="Chusongsang P."/>
            <person name="Tanasarnprasert K."/>
            <person name="Hu X."/>
            <person name="Limpanont Y."/>
            <person name="Lv Z."/>
        </authorList>
    </citation>
    <scope>NUCLEOTIDE SEQUENCE</scope>
    <source>
        <strain evidence="7">LV_2022a</strain>
    </source>
</reference>
<reference evidence="7" key="1">
    <citation type="submission" date="2022-04" db="EMBL/GenBank/DDBJ databases">
        <authorList>
            <person name="Xu L."/>
            <person name="Lv Z."/>
        </authorList>
    </citation>
    <scope>NUCLEOTIDE SEQUENCE</scope>
    <source>
        <strain evidence="7">LV_2022a</strain>
    </source>
</reference>
<dbReference type="InterPro" id="IPR000535">
    <property type="entry name" value="MSP_dom"/>
</dbReference>
<dbReference type="GO" id="GO:0005929">
    <property type="term" value="C:cilium"/>
    <property type="evidence" value="ECO:0007669"/>
    <property type="project" value="UniProtKB-SubCell"/>
</dbReference>
<keyword evidence="4" id="KW-0969">Cilium</keyword>
<evidence type="ECO:0000256" key="5">
    <source>
        <dbReference type="ARBA" id="ARBA00023273"/>
    </source>
</evidence>
<dbReference type="InterPro" id="IPR053879">
    <property type="entry name" value="HYDIN_VesB_CFA65-like_Ig"/>
</dbReference>
<dbReference type="Pfam" id="PF22544">
    <property type="entry name" value="HYDIN_VesB_CFA65-like_Ig"/>
    <property type="match status" value="1"/>
</dbReference>
<dbReference type="InterPro" id="IPR058536">
    <property type="entry name" value="Ig_CFAP65_4th"/>
</dbReference>
<dbReference type="Pfam" id="PF24507">
    <property type="entry name" value="Ig_CFAP65_4th"/>
    <property type="match status" value="1"/>
</dbReference>
<feature type="domain" description="MSP" evidence="6">
    <location>
        <begin position="807"/>
        <end position="880"/>
    </location>
</feature>
<dbReference type="GO" id="GO:0005737">
    <property type="term" value="C:cytoplasm"/>
    <property type="evidence" value="ECO:0007669"/>
    <property type="project" value="UniProtKB-SubCell"/>
</dbReference>
<accession>A0AAE1ZI84</accession>
<protein>
    <recommendedName>
        <fullName evidence="6">MSP domain-containing protein</fullName>
    </recommendedName>
</protein>
<dbReference type="PROSITE" id="PS50202">
    <property type="entry name" value="MSP"/>
    <property type="match status" value="1"/>
</dbReference>
<comment type="subcellular location">
    <subcellularLocation>
        <location evidence="1">Cell projection</location>
        <location evidence="1">Cilium</location>
    </subcellularLocation>
    <subcellularLocation>
        <location evidence="2">Cytoplasm</location>
    </subcellularLocation>
</comment>
<organism evidence="7 8">
    <name type="scientific">Schistosoma mekongi</name>
    <name type="common">Parasitic worm</name>
    <dbReference type="NCBI Taxonomy" id="38744"/>
    <lineage>
        <taxon>Eukaryota</taxon>
        <taxon>Metazoa</taxon>
        <taxon>Spiralia</taxon>
        <taxon>Lophotrochozoa</taxon>
        <taxon>Platyhelminthes</taxon>
        <taxon>Trematoda</taxon>
        <taxon>Digenea</taxon>
        <taxon>Strigeidida</taxon>
        <taxon>Schistosomatoidea</taxon>
        <taxon>Schistosomatidae</taxon>
        <taxon>Schistosoma</taxon>
    </lineage>
</organism>
<evidence type="ECO:0000256" key="3">
    <source>
        <dbReference type="ARBA" id="ARBA00022490"/>
    </source>
</evidence>
<keyword evidence="8" id="KW-1185">Reference proteome</keyword>
<dbReference type="InterPro" id="IPR013783">
    <property type="entry name" value="Ig-like_fold"/>
</dbReference>
<name>A0AAE1ZI84_SCHME</name>
<evidence type="ECO:0000313" key="7">
    <source>
        <dbReference type="EMBL" id="KAK4473894.1"/>
    </source>
</evidence>
<proteinExistence type="predicted"/>
<dbReference type="PANTHER" id="PTHR46127">
    <property type="entry name" value="CILIA- AND FLAGELLA-ASSOCIATED PROTEIN 65"/>
    <property type="match status" value="1"/>
</dbReference>
<evidence type="ECO:0000256" key="4">
    <source>
        <dbReference type="ARBA" id="ARBA00023069"/>
    </source>
</evidence>
<gene>
    <name evidence="7" type="ORF">MN116_002573</name>
</gene>
<evidence type="ECO:0000313" key="8">
    <source>
        <dbReference type="Proteomes" id="UP001292079"/>
    </source>
</evidence>
<sequence>MSKDKSIRQLCGIELVKEIVWDGWIPGKSYTKILKLRNVDKISHNCSFVMPYSGIFSSVHKKQFKIPPGTTIELPITFRPTNETEVCEETVFNLSGNTVSLYLKAILPTFLVNLPEKIDFGCVAINTTKTRIFTLKNMTKLKTGFKLMAAFPLKILPDKGTLNPFEKKVIEIIFAPKTLGFNRINVICGFGDQISQKTKRMSITATVESARLRILSGDETVHDNPSSSLTVTLLFDNVSTGHSSQKYAIIENYSNVDGSVKIEPISRNTGFDKNTMFRSLSSVVTIPGQSSSKINFTYTPRMPKAYDVGYFKVCSLNNYYETKIKCIGKSKDVNIELSTNYCTFPITQIGELQHQVVNISNHSDYSLIYELLTGQTQLYTNEFNQQYTVISTVFPIVKGLLNGVIKANETIQLVIGFYPHVTGHFYRRFTLLVCNQEPQFLHLLGTCHDLTERPHQLKVKHLMNNSLFDTKLNIETERLKQSGDNHQNGYEMYAEMMQSSDILINPPLITLNQTIWNFTSNNNLLSTALNCVKQCNKTINQSNTLNIEQFSIRNTLIVHNSSNHIMTIYWTLNKQFNYHHHHHHQLKHKQNQLNMKLVNNFTIEPLTKELPPYSSIEFIIQFTPTNICQYYHQEFEGFAMYTKQRDSNLINPENIKPPYCLLVNCYGHTFPNDKQSLAPCYEINKSVIRFDSIEYCENRFDSILLHNQSEYSLFLEHSKLLKCLNYENFNNNFFNIQLIPSICLIPPKSYKVMIFQCEINSSYTEIKKTMSFKQDEIVFKGLEIVSMNKRSEYEWKIPIEVNFTTSNVTLDGNGELYFAPTHVGSYTQKEFSITNVSPYKIEFRWVIISDDESELEVNPNHGVLLPYEIQVCEYSRFNPY</sequence>
<dbReference type="Gene3D" id="2.60.40.10">
    <property type="entry name" value="Immunoglobulins"/>
    <property type="match status" value="5"/>
</dbReference>
<evidence type="ECO:0000256" key="1">
    <source>
        <dbReference type="ARBA" id="ARBA00004138"/>
    </source>
</evidence>
<evidence type="ECO:0000256" key="2">
    <source>
        <dbReference type="ARBA" id="ARBA00004496"/>
    </source>
</evidence>
<keyword evidence="5" id="KW-0966">Cell projection</keyword>
<dbReference type="InterPro" id="IPR052614">
    <property type="entry name" value="CFAP65"/>
</dbReference>
<evidence type="ECO:0000259" key="6">
    <source>
        <dbReference type="PROSITE" id="PS50202"/>
    </source>
</evidence>
<comment type="caution">
    <text evidence="7">The sequence shown here is derived from an EMBL/GenBank/DDBJ whole genome shotgun (WGS) entry which is preliminary data.</text>
</comment>
<dbReference type="PANTHER" id="PTHR46127:SF1">
    <property type="entry name" value="CILIA- AND FLAGELLA-ASSOCIATED PROTEIN 65"/>
    <property type="match status" value="1"/>
</dbReference>
<dbReference type="AlphaFoldDB" id="A0AAE1ZI84"/>
<dbReference type="EMBL" id="JALJAT010000002">
    <property type="protein sequence ID" value="KAK4473894.1"/>
    <property type="molecule type" value="Genomic_DNA"/>
</dbReference>
<dbReference type="Proteomes" id="UP001292079">
    <property type="component" value="Unassembled WGS sequence"/>
</dbReference>